<dbReference type="GO" id="GO:0005886">
    <property type="term" value="C:plasma membrane"/>
    <property type="evidence" value="ECO:0000318"/>
    <property type="project" value="GO_Central"/>
</dbReference>
<reference evidence="22" key="3">
    <citation type="submission" date="2018-08" db="UniProtKB">
        <authorList>
            <consortium name="EnsemblPlants"/>
        </authorList>
    </citation>
    <scope>IDENTIFICATION</scope>
    <source>
        <strain evidence="22">cv. Bd21</strain>
    </source>
</reference>
<dbReference type="RefSeq" id="XP_003576971.1">
    <property type="nucleotide sequence ID" value="XM_003576923.4"/>
</dbReference>
<keyword evidence="8 19" id="KW-0812">Transmembrane</keyword>
<keyword evidence="10" id="KW-0430">Lectin</keyword>
<evidence type="ECO:0000313" key="23">
    <source>
        <dbReference type="Proteomes" id="UP000008810"/>
    </source>
</evidence>
<keyword evidence="11 18" id="KW-0547">Nucleotide-binding</keyword>
<keyword evidence="9" id="KW-0732">Signal</keyword>
<dbReference type="Proteomes" id="UP000008810">
    <property type="component" value="Chromosome 4"/>
</dbReference>
<evidence type="ECO:0000313" key="21">
    <source>
        <dbReference type="EMBL" id="PNT65325.1"/>
    </source>
</evidence>
<feature type="transmembrane region" description="Helical" evidence="19">
    <location>
        <begin position="301"/>
        <end position="324"/>
    </location>
</feature>
<proteinExistence type="inferred from homology"/>
<keyword evidence="7" id="KW-0808">Transferase</keyword>
<feature type="domain" description="Protein kinase" evidence="20">
    <location>
        <begin position="354"/>
        <end position="642"/>
    </location>
</feature>
<evidence type="ECO:0000256" key="11">
    <source>
        <dbReference type="ARBA" id="ARBA00022741"/>
    </source>
</evidence>
<evidence type="ECO:0000256" key="19">
    <source>
        <dbReference type="SAM" id="Phobius"/>
    </source>
</evidence>
<evidence type="ECO:0000256" key="18">
    <source>
        <dbReference type="PROSITE-ProRule" id="PRU10141"/>
    </source>
</evidence>
<dbReference type="PROSITE" id="PS50011">
    <property type="entry name" value="PROTEIN_KINASE_DOM"/>
    <property type="match status" value="1"/>
</dbReference>
<evidence type="ECO:0000256" key="10">
    <source>
        <dbReference type="ARBA" id="ARBA00022734"/>
    </source>
</evidence>
<keyword evidence="6" id="KW-0723">Serine/threonine-protein kinase</keyword>
<organism evidence="21">
    <name type="scientific">Brachypodium distachyon</name>
    <name type="common">Purple false brome</name>
    <name type="synonym">Trachynia distachya</name>
    <dbReference type="NCBI Taxonomy" id="15368"/>
    <lineage>
        <taxon>Eukaryota</taxon>
        <taxon>Viridiplantae</taxon>
        <taxon>Streptophyta</taxon>
        <taxon>Embryophyta</taxon>
        <taxon>Tracheophyta</taxon>
        <taxon>Spermatophyta</taxon>
        <taxon>Magnoliopsida</taxon>
        <taxon>Liliopsida</taxon>
        <taxon>Poales</taxon>
        <taxon>Poaceae</taxon>
        <taxon>BOP clade</taxon>
        <taxon>Pooideae</taxon>
        <taxon>Stipodae</taxon>
        <taxon>Brachypodieae</taxon>
        <taxon>Brachypodium</taxon>
    </lineage>
</organism>
<dbReference type="GeneID" id="100831170"/>
<keyword evidence="12" id="KW-0418">Kinase</keyword>
<dbReference type="ExpressionAtlas" id="A0A2K2CTH3">
    <property type="expression patterns" value="baseline"/>
</dbReference>
<dbReference type="Gene3D" id="2.60.120.200">
    <property type="match status" value="1"/>
</dbReference>
<dbReference type="InterPro" id="IPR008271">
    <property type="entry name" value="Ser/Thr_kinase_AS"/>
</dbReference>
<dbReference type="Gene3D" id="1.10.510.10">
    <property type="entry name" value="Transferase(Phosphotransferase) domain 1"/>
    <property type="match status" value="1"/>
</dbReference>
<evidence type="ECO:0000256" key="2">
    <source>
        <dbReference type="ARBA" id="ARBA00008536"/>
    </source>
</evidence>
<evidence type="ECO:0000256" key="14">
    <source>
        <dbReference type="ARBA" id="ARBA00022989"/>
    </source>
</evidence>
<dbReference type="OrthoDB" id="685606at2759"/>
<gene>
    <name evidence="22" type="primary">LOC100831170</name>
    <name evidence="21" type="ORF">BRADI_4g40470v3</name>
</gene>
<evidence type="ECO:0000256" key="1">
    <source>
        <dbReference type="ARBA" id="ARBA00004251"/>
    </source>
</evidence>
<dbReference type="EMBL" id="CM000883">
    <property type="protein sequence ID" value="PNT65325.1"/>
    <property type="molecule type" value="Genomic_DNA"/>
</dbReference>
<dbReference type="Gene3D" id="3.30.200.20">
    <property type="entry name" value="Phosphorylase Kinase, domain 1"/>
    <property type="match status" value="1"/>
</dbReference>
<feature type="binding site" evidence="18">
    <location>
        <position position="385"/>
    </location>
    <ligand>
        <name>ATP</name>
        <dbReference type="ChEBI" id="CHEBI:30616"/>
    </ligand>
</feature>
<keyword evidence="13 18" id="KW-0067">ATP-binding</keyword>
<evidence type="ECO:0000313" key="22">
    <source>
        <dbReference type="EnsemblPlants" id="PNT65325"/>
    </source>
</evidence>
<evidence type="ECO:0000256" key="5">
    <source>
        <dbReference type="ARBA" id="ARBA00022475"/>
    </source>
</evidence>
<evidence type="ECO:0000256" key="17">
    <source>
        <dbReference type="ARBA" id="ARBA00023180"/>
    </source>
</evidence>
<dbReference type="SMART" id="SM00220">
    <property type="entry name" value="S_TKc"/>
    <property type="match status" value="1"/>
</dbReference>
<accession>A0A2K2CTH3</accession>
<dbReference type="GO" id="GO:0005524">
    <property type="term" value="F:ATP binding"/>
    <property type="evidence" value="ECO:0007669"/>
    <property type="project" value="UniProtKB-UniRule"/>
</dbReference>
<evidence type="ECO:0000256" key="3">
    <source>
        <dbReference type="ARBA" id="ARBA00010217"/>
    </source>
</evidence>
<dbReference type="PROSITE" id="PS00108">
    <property type="entry name" value="PROTEIN_KINASE_ST"/>
    <property type="match status" value="1"/>
</dbReference>
<keyword evidence="5" id="KW-1003">Cell membrane</keyword>
<keyword evidence="16" id="KW-0675">Receptor</keyword>
<comment type="subcellular location">
    <subcellularLocation>
        <location evidence="1">Cell membrane</location>
        <topology evidence="1">Single-pass type I membrane protein</topology>
    </subcellularLocation>
</comment>
<evidence type="ECO:0000259" key="20">
    <source>
        <dbReference type="PROSITE" id="PS50011"/>
    </source>
</evidence>
<dbReference type="Pfam" id="PF00139">
    <property type="entry name" value="Lectin_legB"/>
    <property type="match status" value="1"/>
</dbReference>
<dbReference type="STRING" id="15368.A0A2K2CTH3"/>
<dbReference type="GO" id="GO:0004674">
    <property type="term" value="F:protein serine/threonine kinase activity"/>
    <property type="evidence" value="ECO:0007669"/>
    <property type="project" value="UniProtKB-KW"/>
</dbReference>
<dbReference type="InterPro" id="IPR050528">
    <property type="entry name" value="L-type_Lectin-RKs"/>
</dbReference>
<keyword evidence="15 19" id="KW-0472">Membrane</keyword>
<evidence type="ECO:0000256" key="12">
    <source>
        <dbReference type="ARBA" id="ARBA00022777"/>
    </source>
</evidence>
<keyword evidence="14 19" id="KW-1133">Transmembrane helix</keyword>
<reference evidence="21 22" key="1">
    <citation type="journal article" date="2010" name="Nature">
        <title>Genome sequencing and analysis of the model grass Brachypodium distachyon.</title>
        <authorList>
            <consortium name="International Brachypodium Initiative"/>
        </authorList>
    </citation>
    <scope>NUCLEOTIDE SEQUENCE [LARGE SCALE GENOMIC DNA]</scope>
    <source>
        <strain evidence="21 22">Bd21</strain>
    </source>
</reference>
<dbReference type="InterPro" id="IPR000719">
    <property type="entry name" value="Prot_kinase_dom"/>
</dbReference>
<name>A0A2K2CTH3_BRADI</name>
<dbReference type="GO" id="GO:0002229">
    <property type="term" value="P:defense response to oomycetes"/>
    <property type="evidence" value="ECO:0007669"/>
    <property type="project" value="UniProtKB-ARBA"/>
</dbReference>
<reference evidence="21" key="2">
    <citation type="submission" date="2017-06" db="EMBL/GenBank/DDBJ databases">
        <title>WGS assembly of Brachypodium distachyon.</title>
        <authorList>
            <consortium name="The International Brachypodium Initiative"/>
            <person name="Lucas S."/>
            <person name="Harmon-Smith M."/>
            <person name="Lail K."/>
            <person name="Tice H."/>
            <person name="Grimwood J."/>
            <person name="Bruce D."/>
            <person name="Barry K."/>
            <person name="Shu S."/>
            <person name="Lindquist E."/>
            <person name="Wang M."/>
            <person name="Pitluck S."/>
            <person name="Vogel J.P."/>
            <person name="Garvin D.F."/>
            <person name="Mockler T.C."/>
            <person name="Schmutz J."/>
            <person name="Rokhsar D."/>
            <person name="Bevan M.W."/>
        </authorList>
    </citation>
    <scope>NUCLEOTIDE SEQUENCE</scope>
    <source>
        <strain evidence="21">Bd21</strain>
    </source>
</reference>
<protein>
    <recommendedName>
        <fullName evidence="4">non-specific serine/threonine protein kinase</fullName>
        <ecNumber evidence="4">2.7.11.1</ecNumber>
    </recommendedName>
</protein>
<dbReference type="PANTHER" id="PTHR27007">
    <property type="match status" value="1"/>
</dbReference>
<evidence type="ECO:0000256" key="13">
    <source>
        <dbReference type="ARBA" id="ARBA00022840"/>
    </source>
</evidence>
<sequence length="656" mass="72033">MFAASISGALQLLLLYAGCFLLGRILPFDAPRHVAAAATAPPFSFGFDFSNSSTYNLQDLRFEGSAQPDLDGKLVDLTCNSDYSTYNCTGRMSYGHPVPFYDSATGVVASFTTQFTFRFSLPEQRGTVRKGDGMAFFLTGYPSVMPPDSIGGGLGLMNGRLHSAYGPDRFVAVEFDTFNNFFDPGNSSDHIGIDLSTLKDSNATMSLPTFRLNGTMTASISFSATTRTLVASLHFDDRPSVQPVEVSRQLPDPIMALLPPDVAVGFSAATGAEAELHQILSWSFNSTLPPKKHTASTGGGLIITAIVGGSVVFIGVGWFILAWFMRKQGRDSIMAGAGQRRFRYRDLVHATDNFSEKRKLGEGAFGAVYRGTSLKGHEGQVAVKKISEAKGSLGGTKNFLDEINTISKTKHKNLVSLEGWCCSSKGIWNLLCWCCQKQDDHEIFLVYELIPQGNLHDHLHKEDTVLPWDTRYNIVKGIGSALLYLHHECHPYILHRDIKPQNILLDNEYNAKIADFGLSRIANHNNTSVVTTAIGTVGYMDPQLLEPDKFSFNRSTDVYSFGIVLLKIACERNMSRQGVWNLYSNEAAVRMMEAAADERLGGDFDRAQMLRVLVLGLWCSLPDGANRPTMQDAMRFLEHDNTPLPDLASFAAPSST</sequence>
<dbReference type="InterPro" id="IPR017441">
    <property type="entry name" value="Protein_kinase_ATP_BS"/>
</dbReference>
<keyword evidence="17" id="KW-0325">Glycoprotein</keyword>
<evidence type="ECO:0000256" key="15">
    <source>
        <dbReference type="ARBA" id="ARBA00023136"/>
    </source>
</evidence>
<keyword evidence="23" id="KW-1185">Reference proteome</keyword>
<dbReference type="InterPro" id="IPR001220">
    <property type="entry name" value="Legume_lectin_dom"/>
</dbReference>
<evidence type="ECO:0000256" key="4">
    <source>
        <dbReference type="ARBA" id="ARBA00012513"/>
    </source>
</evidence>
<dbReference type="InterPro" id="IPR013320">
    <property type="entry name" value="ConA-like_dom_sf"/>
</dbReference>
<dbReference type="FunFam" id="1.10.510.10:FF:000240">
    <property type="entry name" value="Lectin-domain containing receptor kinase A4.3"/>
    <property type="match status" value="1"/>
</dbReference>
<evidence type="ECO:0000256" key="7">
    <source>
        <dbReference type="ARBA" id="ARBA00022679"/>
    </source>
</evidence>
<comment type="similarity">
    <text evidence="3">In the C-terminal section; belongs to the protein kinase superfamily. Ser/Thr protein kinase family.</text>
</comment>
<dbReference type="CDD" id="cd12087">
    <property type="entry name" value="TM_EGFR-like"/>
    <property type="match status" value="1"/>
</dbReference>
<dbReference type="EnsemblPlants" id="PNT65325">
    <property type="protein sequence ID" value="PNT65325"/>
    <property type="gene ID" value="BRADI_4g40470v3"/>
</dbReference>
<evidence type="ECO:0000256" key="16">
    <source>
        <dbReference type="ARBA" id="ARBA00023170"/>
    </source>
</evidence>
<dbReference type="PROSITE" id="PS00107">
    <property type="entry name" value="PROTEIN_KINASE_ATP"/>
    <property type="match status" value="1"/>
</dbReference>
<evidence type="ECO:0000256" key="9">
    <source>
        <dbReference type="ARBA" id="ARBA00022729"/>
    </source>
</evidence>
<dbReference type="EC" id="2.7.11.1" evidence="4"/>
<dbReference type="GO" id="GO:0030246">
    <property type="term" value="F:carbohydrate binding"/>
    <property type="evidence" value="ECO:0007669"/>
    <property type="project" value="UniProtKB-KW"/>
</dbReference>
<dbReference type="PROSITE" id="PS00307">
    <property type="entry name" value="LECTIN_LEGUME_BETA"/>
    <property type="match status" value="1"/>
</dbReference>
<dbReference type="KEGG" id="bdi:100831170"/>
<dbReference type="Pfam" id="PF00069">
    <property type="entry name" value="Pkinase"/>
    <property type="match status" value="1"/>
</dbReference>
<evidence type="ECO:0000256" key="8">
    <source>
        <dbReference type="ARBA" id="ARBA00022692"/>
    </source>
</evidence>
<dbReference type="CDD" id="cd06899">
    <property type="entry name" value="lectin_legume_LecRK_Arcelin_ConA"/>
    <property type="match status" value="1"/>
</dbReference>
<dbReference type="InterPro" id="IPR011009">
    <property type="entry name" value="Kinase-like_dom_sf"/>
</dbReference>
<evidence type="ECO:0000256" key="6">
    <source>
        <dbReference type="ARBA" id="ARBA00022527"/>
    </source>
</evidence>
<dbReference type="Gramene" id="PNT65325">
    <property type="protein sequence ID" value="PNT65325"/>
    <property type="gene ID" value="BRADI_4g40470v3"/>
</dbReference>
<dbReference type="AlphaFoldDB" id="A0A2K2CTH3"/>
<dbReference type="SUPFAM" id="SSF56112">
    <property type="entry name" value="Protein kinase-like (PK-like)"/>
    <property type="match status" value="1"/>
</dbReference>
<dbReference type="SUPFAM" id="SSF49899">
    <property type="entry name" value="Concanavalin A-like lectins/glucanases"/>
    <property type="match status" value="1"/>
</dbReference>
<comment type="similarity">
    <text evidence="2">In the N-terminal section; belongs to the leguminous lectin family.</text>
</comment>
<dbReference type="InterPro" id="IPR019825">
    <property type="entry name" value="Lectin_legB_Mn/Ca_BS"/>
</dbReference>